<evidence type="ECO:0000313" key="2">
    <source>
        <dbReference type="EMBL" id="MDV2476596.1"/>
    </source>
</evidence>
<name>A0ABU3WRH1_9NOCA</name>
<dbReference type="EMBL" id="WBMO01000001">
    <property type="protein sequence ID" value="MDV2476596.1"/>
    <property type="molecule type" value="Genomic_DNA"/>
</dbReference>
<keyword evidence="3" id="KW-1185">Reference proteome</keyword>
<gene>
    <name evidence="2" type="ORF">F8M49_17035</name>
</gene>
<keyword evidence="1" id="KW-0732">Signal</keyword>
<comment type="caution">
    <text evidence="2">The sequence shown here is derived from an EMBL/GenBank/DDBJ whole genome shotgun (WGS) entry which is preliminary data.</text>
</comment>
<dbReference type="Proteomes" id="UP001275440">
    <property type="component" value="Unassembled WGS sequence"/>
</dbReference>
<evidence type="ECO:0000256" key="1">
    <source>
        <dbReference type="SAM" id="SignalP"/>
    </source>
</evidence>
<reference evidence="2 3" key="1">
    <citation type="submission" date="2019-10" db="EMBL/GenBank/DDBJ databases">
        <title>Draft Genome Assembly of Rhodococcus zopfii DSM44189.</title>
        <authorList>
            <person name="Sutton J.M."/>
            <person name="Akob D.M."/>
            <person name="Bushman T.J."/>
        </authorList>
    </citation>
    <scope>NUCLEOTIDE SEQUENCE [LARGE SCALE GENOMIC DNA]</scope>
    <source>
        <strain evidence="2 3">DSM 44189</strain>
    </source>
</reference>
<feature type="chain" id="PRO_5045764455" description="Secreted protein" evidence="1">
    <location>
        <begin position="30"/>
        <end position="152"/>
    </location>
</feature>
<organism evidence="2 3">
    <name type="scientific">Rhodococcus zopfii</name>
    <dbReference type="NCBI Taxonomy" id="43772"/>
    <lineage>
        <taxon>Bacteria</taxon>
        <taxon>Bacillati</taxon>
        <taxon>Actinomycetota</taxon>
        <taxon>Actinomycetes</taxon>
        <taxon>Mycobacteriales</taxon>
        <taxon>Nocardiaceae</taxon>
        <taxon>Rhodococcus</taxon>
    </lineage>
</organism>
<proteinExistence type="predicted"/>
<protein>
    <recommendedName>
        <fullName evidence="4">Secreted protein</fullName>
    </recommendedName>
</protein>
<sequence>MSALRITRRILATAAPVAAAVLFTGVAAAAPPQGMGTAVTIGCLNQGSLASVSAITAQPGPEASPAIGAGEVLFSSAPALGPMPAAGQVTVAWLNRDTGQAGLTDLTGTYPNLSAVAKTGSGNVLATVFGSVSLGSGPVCNSTPATGMIVVP</sequence>
<accession>A0ABU3WRH1</accession>
<evidence type="ECO:0008006" key="4">
    <source>
        <dbReference type="Google" id="ProtNLM"/>
    </source>
</evidence>
<evidence type="ECO:0000313" key="3">
    <source>
        <dbReference type="Proteomes" id="UP001275440"/>
    </source>
</evidence>
<feature type="signal peptide" evidence="1">
    <location>
        <begin position="1"/>
        <end position="29"/>
    </location>
</feature>